<comment type="caution">
    <text evidence="2">The sequence shown here is derived from an EMBL/GenBank/DDBJ whole genome shotgun (WGS) entry which is preliminary data.</text>
</comment>
<keyword evidence="3" id="KW-1185">Reference proteome</keyword>
<sequence>MELGPGCGRPHGVPRGLVGGGRNPPRDASESVNASRRPPSPPPFSHENPWSPPVISSSSCCSSAETDGVSQLPHLISSSAPPLPLFVLTLFVRIFLHSPSLSRVTRPMPSIWSPNDFKTVALHLDDAVRIHNLQLKITVNKLRQLSGQTTRLLRRRTGFDTLRRRSDFRSGKFSRGIPVSHDLAFRRCSIFTSLHPRQQARPRCEVTTKTSQLSTSRYPQCSQMTLYHLGCHALQFPQLLRPVQSILDRKETYSVAAIRILRTGHPVDFLVPVACYAFASHPRRTGFDSRMGRSTNFFARGNRTGRCRWSACFLGGLPLPSLHSSVRRSVFTSLIPGFTNTFRDPRSHDTSSEPGSSLILVQNVKVLHQRNFMILDLRFVDVGSKDSTYKKRIHIVPTVENLATSLKVCRWGGGGVGEERFLIVRERHRETHCKHERRGEIGWRNATQLVGLRTRAGRRLARVFAAWRLRIFVSSRGQAAPTLERNGNSRLLAIKNFSQVRRPPGCHTRRRQQDIWKECGLRVLTLLKEVGRRREKSSEPITGKQQCHRYQVYSLELLCEFPARKSYVGSSALAVSLLASHQGEPGPIPGRATPGF</sequence>
<protein>
    <submittedName>
        <fullName evidence="2">Uncharacterized protein</fullName>
    </submittedName>
</protein>
<feature type="region of interest" description="Disordered" evidence="1">
    <location>
        <begin position="1"/>
        <end position="49"/>
    </location>
</feature>
<evidence type="ECO:0000313" key="2">
    <source>
        <dbReference type="EMBL" id="KAJ8875047.1"/>
    </source>
</evidence>
<reference evidence="2 3" key="1">
    <citation type="submission" date="2023-02" db="EMBL/GenBank/DDBJ databases">
        <title>LHISI_Scaffold_Assembly.</title>
        <authorList>
            <person name="Stuart O.P."/>
            <person name="Cleave R."/>
            <person name="Magrath M.J.L."/>
            <person name="Mikheyev A.S."/>
        </authorList>
    </citation>
    <scope>NUCLEOTIDE SEQUENCE [LARGE SCALE GENOMIC DNA]</scope>
    <source>
        <strain evidence="2">Daus_M_001</strain>
        <tissue evidence="2">Leg muscle</tissue>
    </source>
</reference>
<organism evidence="2 3">
    <name type="scientific">Dryococelus australis</name>
    <dbReference type="NCBI Taxonomy" id="614101"/>
    <lineage>
        <taxon>Eukaryota</taxon>
        <taxon>Metazoa</taxon>
        <taxon>Ecdysozoa</taxon>
        <taxon>Arthropoda</taxon>
        <taxon>Hexapoda</taxon>
        <taxon>Insecta</taxon>
        <taxon>Pterygota</taxon>
        <taxon>Neoptera</taxon>
        <taxon>Polyneoptera</taxon>
        <taxon>Phasmatodea</taxon>
        <taxon>Verophasmatodea</taxon>
        <taxon>Anareolatae</taxon>
        <taxon>Phasmatidae</taxon>
        <taxon>Eurycanthinae</taxon>
        <taxon>Dryococelus</taxon>
    </lineage>
</organism>
<dbReference type="EMBL" id="JARBHB010000009">
    <property type="protein sequence ID" value="KAJ8875047.1"/>
    <property type="molecule type" value="Genomic_DNA"/>
</dbReference>
<gene>
    <name evidence="2" type="ORF">PR048_022937</name>
</gene>
<evidence type="ECO:0000313" key="3">
    <source>
        <dbReference type="Proteomes" id="UP001159363"/>
    </source>
</evidence>
<proteinExistence type="predicted"/>
<accession>A0ABQ9GSQ6</accession>
<evidence type="ECO:0000256" key="1">
    <source>
        <dbReference type="SAM" id="MobiDB-lite"/>
    </source>
</evidence>
<name>A0ABQ9GSQ6_9NEOP</name>
<dbReference type="Proteomes" id="UP001159363">
    <property type="component" value="Chromosome 8"/>
</dbReference>